<keyword evidence="3" id="KW-1185">Reference proteome</keyword>
<accession>A0AAE0J4Z8</accession>
<organism evidence="2 3">
    <name type="scientific">Cercophora scortea</name>
    <dbReference type="NCBI Taxonomy" id="314031"/>
    <lineage>
        <taxon>Eukaryota</taxon>
        <taxon>Fungi</taxon>
        <taxon>Dikarya</taxon>
        <taxon>Ascomycota</taxon>
        <taxon>Pezizomycotina</taxon>
        <taxon>Sordariomycetes</taxon>
        <taxon>Sordariomycetidae</taxon>
        <taxon>Sordariales</taxon>
        <taxon>Lasiosphaeriaceae</taxon>
        <taxon>Cercophora</taxon>
    </lineage>
</organism>
<keyword evidence="1" id="KW-0732">Signal</keyword>
<dbReference type="Proteomes" id="UP001286456">
    <property type="component" value="Unassembled WGS sequence"/>
</dbReference>
<reference evidence="2" key="2">
    <citation type="submission" date="2023-06" db="EMBL/GenBank/DDBJ databases">
        <authorList>
            <consortium name="Lawrence Berkeley National Laboratory"/>
            <person name="Haridas S."/>
            <person name="Hensen N."/>
            <person name="Bonometti L."/>
            <person name="Westerberg I."/>
            <person name="Brannstrom I.O."/>
            <person name="Guillou S."/>
            <person name="Cros-Aarteil S."/>
            <person name="Calhoun S."/>
            <person name="Kuo A."/>
            <person name="Mondo S."/>
            <person name="Pangilinan J."/>
            <person name="Riley R."/>
            <person name="Labutti K."/>
            <person name="Andreopoulos B."/>
            <person name="Lipzen A."/>
            <person name="Chen C."/>
            <person name="Yanf M."/>
            <person name="Daum C."/>
            <person name="Ng V."/>
            <person name="Clum A."/>
            <person name="Steindorff A."/>
            <person name="Ohm R."/>
            <person name="Martin F."/>
            <person name="Silar P."/>
            <person name="Natvig D."/>
            <person name="Lalanne C."/>
            <person name="Gautier V."/>
            <person name="Ament-Velasquez S.L."/>
            <person name="Kruys A."/>
            <person name="Hutchinson M.I."/>
            <person name="Powell A.J."/>
            <person name="Barry K."/>
            <person name="Miller A.N."/>
            <person name="Grigoriev I.V."/>
            <person name="Debuchy R."/>
            <person name="Gladieux P."/>
            <person name="Thoren M.H."/>
            <person name="Johannesson H."/>
        </authorList>
    </citation>
    <scope>NUCLEOTIDE SEQUENCE</scope>
    <source>
        <strain evidence="2">SMH4131-1</strain>
    </source>
</reference>
<reference evidence="2" key="1">
    <citation type="journal article" date="2023" name="Mol. Phylogenet. Evol.">
        <title>Genome-scale phylogeny and comparative genomics of the fungal order Sordariales.</title>
        <authorList>
            <person name="Hensen N."/>
            <person name="Bonometti L."/>
            <person name="Westerberg I."/>
            <person name="Brannstrom I.O."/>
            <person name="Guillou S."/>
            <person name="Cros-Aarteil S."/>
            <person name="Calhoun S."/>
            <person name="Haridas S."/>
            <person name="Kuo A."/>
            <person name="Mondo S."/>
            <person name="Pangilinan J."/>
            <person name="Riley R."/>
            <person name="LaButti K."/>
            <person name="Andreopoulos B."/>
            <person name="Lipzen A."/>
            <person name="Chen C."/>
            <person name="Yan M."/>
            <person name="Daum C."/>
            <person name="Ng V."/>
            <person name="Clum A."/>
            <person name="Steindorff A."/>
            <person name="Ohm R.A."/>
            <person name="Martin F."/>
            <person name="Silar P."/>
            <person name="Natvig D.O."/>
            <person name="Lalanne C."/>
            <person name="Gautier V."/>
            <person name="Ament-Velasquez S.L."/>
            <person name="Kruys A."/>
            <person name="Hutchinson M.I."/>
            <person name="Powell A.J."/>
            <person name="Barry K."/>
            <person name="Miller A.N."/>
            <person name="Grigoriev I.V."/>
            <person name="Debuchy R."/>
            <person name="Gladieux P."/>
            <person name="Hiltunen Thoren M."/>
            <person name="Johannesson H."/>
        </authorList>
    </citation>
    <scope>NUCLEOTIDE SEQUENCE</scope>
    <source>
        <strain evidence="2">SMH4131-1</strain>
    </source>
</reference>
<dbReference type="EMBL" id="JAUEPO010000001">
    <property type="protein sequence ID" value="KAK3337031.1"/>
    <property type="molecule type" value="Genomic_DNA"/>
</dbReference>
<gene>
    <name evidence="2" type="ORF">B0T19DRAFT_58656</name>
</gene>
<protein>
    <submittedName>
        <fullName evidence="2">Uncharacterized protein</fullName>
    </submittedName>
</protein>
<evidence type="ECO:0000313" key="2">
    <source>
        <dbReference type="EMBL" id="KAK3337031.1"/>
    </source>
</evidence>
<evidence type="ECO:0000256" key="1">
    <source>
        <dbReference type="SAM" id="SignalP"/>
    </source>
</evidence>
<comment type="caution">
    <text evidence="2">The sequence shown here is derived from an EMBL/GenBank/DDBJ whole genome shotgun (WGS) entry which is preliminary data.</text>
</comment>
<feature type="signal peptide" evidence="1">
    <location>
        <begin position="1"/>
        <end position="18"/>
    </location>
</feature>
<dbReference type="AlphaFoldDB" id="A0AAE0J4Z8"/>
<sequence length="121" mass="12473">MGISGLVGCLLCLDEGVGVCVVEGIDHRQSPIAMIHHGKCSVCPCNCPATGYAHILRNRSGTGIGDQTSQSSVQEDLDGIGDDLFGLGRLEPSLFGLSATGLGNLGPCCGEADRRQTTAKD</sequence>
<feature type="chain" id="PRO_5042242732" evidence="1">
    <location>
        <begin position="19"/>
        <end position="121"/>
    </location>
</feature>
<proteinExistence type="predicted"/>
<name>A0AAE0J4Z8_9PEZI</name>
<evidence type="ECO:0000313" key="3">
    <source>
        <dbReference type="Proteomes" id="UP001286456"/>
    </source>
</evidence>